<gene>
    <name evidence="2" type="ORF">QF206_06575</name>
</gene>
<evidence type="ECO:0000313" key="2">
    <source>
        <dbReference type="EMBL" id="MDI2098627.1"/>
    </source>
</evidence>
<evidence type="ECO:0000256" key="1">
    <source>
        <dbReference type="SAM" id="SignalP"/>
    </source>
</evidence>
<dbReference type="PROSITE" id="PS51257">
    <property type="entry name" value="PROKAR_LIPOPROTEIN"/>
    <property type="match status" value="1"/>
</dbReference>
<keyword evidence="1" id="KW-0732">Signal</keyword>
<feature type="chain" id="PRO_5043767623" description="ABC transporter substrate-binding protein" evidence="1">
    <location>
        <begin position="20"/>
        <end position="218"/>
    </location>
</feature>
<dbReference type="EMBL" id="JASATX010000002">
    <property type="protein sequence ID" value="MDI2098627.1"/>
    <property type="molecule type" value="Genomic_DNA"/>
</dbReference>
<name>A0AAW6TC49_9MICO</name>
<dbReference type="AlphaFoldDB" id="A0AAW6TC49"/>
<reference evidence="2 3" key="1">
    <citation type="submission" date="2023-04" db="EMBL/GenBank/DDBJ databases">
        <title>Klugiella caeni sp. nov. isolated from the sludge of biochemical tank.</title>
        <authorList>
            <person name="Geng K."/>
        </authorList>
    </citation>
    <scope>NUCLEOTIDE SEQUENCE [LARGE SCALE GENOMIC DNA]</scope>
    <source>
        <strain evidence="2 3">YN-L-19</strain>
    </source>
</reference>
<dbReference type="Gene3D" id="3.40.50.2300">
    <property type="match status" value="1"/>
</dbReference>
<feature type="signal peptide" evidence="1">
    <location>
        <begin position="1"/>
        <end position="19"/>
    </location>
</feature>
<sequence length="218" mass="21365">MSRARTSAAIGLAAFIALAAVGCAPETPAEPEPTAAPAIEVEPSGDGVLVIGTVTDAAAGGAAIVAGVELAVREINQAGSIGDGPVQVYHRAASNPSAVDELVARGADVVIAPASVVLEAREGLPVIVVTPSTAPSEQMLAVLQQLEPALADFTGASEAYAAAVEAALAAVLAEDDGGASIEAQLAQVSAGDAECFSFGECISARAAGFAMAFAGPSR</sequence>
<accession>A0AAW6TC49</accession>
<evidence type="ECO:0008006" key="4">
    <source>
        <dbReference type="Google" id="ProtNLM"/>
    </source>
</evidence>
<protein>
    <recommendedName>
        <fullName evidence="4">ABC transporter substrate-binding protein</fullName>
    </recommendedName>
</protein>
<proteinExistence type="predicted"/>
<comment type="caution">
    <text evidence="2">The sequence shown here is derived from an EMBL/GenBank/DDBJ whole genome shotgun (WGS) entry which is preliminary data.</text>
</comment>
<evidence type="ECO:0000313" key="3">
    <source>
        <dbReference type="Proteomes" id="UP001321506"/>
    </source>
</evidence>
<dbReference type="SUPFAM" id="SSF53822">
    <property type="entry name" value="Periplasmic binding protein-like I"/>
    <property type="match status" value="1"/>
</dbReference>
<dbReference type="Proteomes" id="UP001321506">
    <property type="component" value="Unassembled WGS sequence"/>
</dbReference>
<organism evidence="2 3">
    <name type="scientific">Ruicaihuangia caeni</name>
    <dbReference type="NCBI Taxonomy" id="3042517"/>
    <lineage>
        <taxon>Bacteria</taxon>
        <taxon>Bacillati</taxon>
        <taxon>Actinomycetota</taxon>
        <taxon>Actinomycetes</taxon>
        <taxon>Micrococcales</taxon>
        <taxon>Microbacteriaceae</taxon>
        <taxon>Ruicaihuangia</taxon>
    </lineage>
</organism>
<keyword evidence="3" id="KW-1185">Reference proteome</keyword>
<dbReference type="RefSeq" id="WP_281488409.1">
    <property type="nucleotide sequence ID" value="NZ_JASATX010000002.1"/>
</dbReference>
<dbReference type="InterPro" id="IPR028082">
    <property type="entry name" value="Peripla_BP_I"/>
</dbReference>